<dbReference type="SUPFAM" id="SSF116907">
    <property type="entry name" value="Hook domain"/>
    <property type="match status" value="1"/>
</dbReference>
<dbReference type="InterPro" id="IPR036872">
    <property type="entry name" value="CH_dom_sf"/>
</dbReference>
<evidence type="ECO:0000256" key="4">
    <source>
        <dbReference type="SAM" id="Coils"/>
    </source>
</evidence>
<evidence type="ECO:0000313" key="6">
    <source>
        <dbReference type="EMBL" id="ODQ72515.1"/>
    </source>
</evidence>
<keyword evidence="3 4" id="KW-0175">Coiled coil</keyword>
<organism evidence="6 7">
    <name type="scientific">Lipomyces starkeyi NRRL Y-11557</name>
    <dbReference type="NCBI Taxonomy" id="675824"/>
    <lineage>
        <taxon>Eukaryota</taxon>
        <taxon>Fungi</taxon>
        <taxon>Dikarya</taxon>
        <taxon>Ascomycota</taxon>
        <taxon>Saccharomycotina</taxon>
        <taxon>Lipomycetes</taxon>
        <taxon>Lipomycetales</taxon>
        <taxon>Lipomycetaceae</taxon>
        <taxon>Lipomyces</taxon>
    </lineage>
</organism>
<dbReference type="GO" id="GO:0031122">
    <property type="term" value="P:cytoplasmic microtubule organization"/>
    <property type="evidence" value="ECO:0007669"/>
    <property type="project" value="TreeGrafter"/>
</dbReference>
<reference evidence="6 7" key="1">
    <citation type="journal article" date="2016" name="Proc. Natl. Acad. Sci. U.S.A.">
        <title>Comparative genomics of biotechnologically important yeasts.</title>
        <authorList>
            <person name="Riley R."/>
            <person name="Haridas S."/>
            <person name="Wolfe K.H."/>
            <person name="Lopes M.R."/>
            <person name="Hittinger C.T."/>
            <person name="Goeker M."/>
            <person name="Salamov A.A."/>
            <person name="Wisecaver J.H."/>
            <person name="Long T.M."/>
            <person name="Calvey C.H."/>
            <person name="Aerts A.L."/>
            <person name="Barry K.W."/>
            <person name="Choi C."/>
            <person name="Clum A."/>
            <person name="Coughlan A.Y."/>
            <person name="Deshpande S."/>
            <person name="Douglass A.P."/>
            <person name="Hanson S.J."/>
            <person name="Klenk H.-P."/>
            <person name="LaButti K.M."/>
            <person name="Lapidus A."/>
            <person name="Lindquist E.A."/>
            <person name="Lipzen A.M."/>
            <person name="Meier-Kolthoff J.P."/>
            <person name="Ohm R.A."/>
            <person name="Otillar R.P."/>
            <person name="Pangilinan J.L."/>
            <person name="Peng Y."/>
            <person name="Rokas A."/>
            <person name="Rosa C.A."/>
            <person name="Scheuner C."/>
            <person name="Sibirny A.A."/>
            <person name="Slot J.C."/>
            <person name="Stielow J.B."/>
            <person name="Sun H."/>
            <person name="Kurtzman C.P."/>
            <person name="Blackwell M."/>
            <person name="Grigoriev I.V."/>
            <person name="Jeffries T.W."/>
        </authorList>
    </citation>
    <scope>NUCLEOTIDE SEQUENCE [LARGE SCALE GENOMIC DNA]</scope>
    <source>
        <strain evidence="6 7">NRRL Y-11557</strain>
    </source>
</reference>
<accession>A0A1E3Q479</accession>
<dbReference type="GO" id="GO:0005737">
    <property type="term" value="C:cytoplasm"/>
    <property type="evidence" value="ECO:0007669"/>
    <property type="project" value="UniProtKB-SubCell"/>
</dbReference>
<dbReference type="EMBL" id="KV454295">
    <property type="protein sequence ID" value="ODQ72515.1"/>
    <property type="molecule type" value="Genomic_DNA"/>
</dbReference>
<dbReference type="STRING" id="675824.A0A1E3Q479"/>
<evidence type="ECO:0000259" key="5">
    <source>
        <dbReference type="Pfam" id="PF19047"/>
    </source>
</evidence>
<name>A0A1E3Q479_LIPST</name>
<dbReference type="GO" id="GO:0030705">
    <property type="term" value="P:cytoskeleton-dependent intracellular transport"/>
    <property type="evidence" value="ECO:0007669"/>
    <property type="project" value="InterPro"/>
</dbReference>
<keyword evidence="2" id="KW-0963">Cytoplasm</keyword>
<feature type="domain" description="HOOK N-terminal" evidence="5">
    <location>
        <begin position="9"/>
        <end position="135"/>
    </location>
</feature>
<comment type="subcellular location">
    <subcellularLocation>
        <location evidence="1">Cytoplasm</location>
    </subcellularLocation>
</comment>
<dbReference type="Gene3D" id="1.10.418.10">
    <property type="entry name" value="Calponin-like domain"/>
    <property type="match status" value="1"/>
</dbReference>
<protein>
    <recommendedName>
        <fullName evidence="5">HOOK N-terminal domain-containing protein</fullName>
    </recommendedName>
</protein>
<dbReference type="OrthoDB" id="49395at2759"/>
<proteinExistence type="predicted"/>
<dbReference type="GO" id="GO:0008017">
    <property type="term" value="F:microtubule binding"/>
    <property type="evidence" value="ECO:0007669"/>
    <property type="project" value="TreeGrafter"/>
</dbReference>
<dbReference type="PANTHER" id="PTHR18947">
    <property type="entry name" value="HOOK PROTEINS"/>
    <property type="match status" value="1"/>
</dbReference>
<dbReference type="PANTHER" id="PTHR18947:SF28">
    <property type="entry name" value="GIRDIN, ISOFORM A"/>
    <property type="match status" value="1"/>
</dbReference>
<evidence type="ECO:0000313" key="7">
    <source>
        <dbReference type="Proteomes" id="UP000094385"/>
    </source>
</evidence>
<dbReference type="GO" id="GO:0005815">
    <property type="term" value="C:microtubule organizing center"/>
    <property type="evidence" value="ECO:0007669"/>
    <property type="project" value="TreeGrafter"/>
</dbReference>
<dbReference type="Pfam" id="PF19047">
    <property type="entry name" value="HOOK_N"/>
    <property type="match status" value="1"/>
</dbReference>
<sequence>MAVLGSTEKALVAWINSLPVSLGIPPISSLSDVADGISLSKILLDVDKEYFESSAIEPASVGEERPSFIATVRNLKRLYKALSTYYTDTLHLGALDNISSPNVSLVAKDGSIQEAVKLVHLVLLVSVNSETKSSEYMDCIQRISDVDAMNTLLELIEECKQGVDDKKSGIVAEYDMDARIQSEVSNVLARYEHLERAYAELEEHNSVLQDSYDKMKRENASLHEQVSQAGGMSKLQVEIAENKAKSQIEYLQKEMQDLEEQLVEKDKKLAGSEMKTKELVMQ</sequence>
<dbReference type="CDD" id="cd22211">
    <property type="entry name" value="HkD_SF"/>
    <property type="match status" value="1"/>
</dbReference>
<dbReference type="Proteomes" id="UP000094385">
    <property type="component" value="Unassembled WGS sequence"/>
</dbReference>
<dbReference type="InterPro" id="IPR043936">
    <property type="entry name" value="HOOK_N"/>
</dbReference>
<dbReference type="AlphaFoldDB" id="A0A1E3Q479"/>
<evidence type="ECO:0000256" key="2">
    <source>
        <dbReference type="ARBA" id="ARBA00022490"/>
    </source>
</evidence>
<evidence type="ECO:0000256" key="1">
    <source>
        <dbReference type="ARBA" id="ARBA00004496"/>
    </source>
</evidence>
<gene>
    <name evidence="6" type="ORF">LIPSTDRAFT_298605</name>
</gene>
<dbReference type="GO" id="GO:0051959">
    <property type="term" value="F:dynein light intermediate chain binding"/>
    <property type="evidence" value="ECO:0007669"/>
    <property type="project" value="TreeGrafter"/>
</dbReference>
<evidence type="ECO:0000256" key="3">
    <source>
        <dbReference type="ARBA" id="ARBA00023054"/>
    </source>
</evidence>
<feature type="coiled-coil region" evidence="4">
    <location>
        <begin position="184"/>
        <end position="275"/>
    </location>
</feature>
<keyword evidence="7" id="KW-1185">Reference proteome</keyword>